<evidence type="ECO:0000256" key="5">
    <source>
        <dbReference type="SAM" id="Coils"/>
    </source>
</evidence>
<gene>
    <name evidence="8" type="ORF">SAMN02910411_1546</name>
</gene>
<dbReference type="RefSeq" id="WP_097076057.1">
    <property type="nucleotide sequence ID" value="NZ_OBMR01000004.1"/>
</dbReference>
<sequence>MEAGITNNTEGRRIRNAKVIYDMEISTVGRNEFVIGNTSRSDISFLCDEESCVEIRIQRTKDGFEASCESDSFKYYINGVEAESGVNAFKINSFLTVGNVSFFFEEYTIKTSMVYRIKTQFPNKDLSESGKAMVYPEFYRNARYLYELPDEKLEVLNPETPPQEPKRNLLMTLTPVVVSFLLMIFIRSRMMRGGIMYIIYFAATMLVGAAMSVWTYFDNGKDYKKKTKERVKKYAAYIEKKEADIQKARAEEKLIMTKRNPSIEETIDRIQSFSPNLFEKQKSHEDYLDVRIGTGNVKSQLQVEYKKQEYLHVYDDLIDYPEYLHDKYEYIADMPVTLPIGKVNAIGFIGNRTKLYHMMKNVILTIAGQESFTDVKMIFLLDEVYAPYLEWVRWLPNTFDENTGMRNVMYDDESAKSVLGNLYSEISKREGLKKEQIEELPDYIVFAFRSERLSDHPVSKYFEVARSLGFTFLFFEEKEEFLNKACELGVFLDDDNFQGFIQDLSDGTELQDFTYTHISKEVAEQCSNKLAPIYIKEPTLESDLRKNISLYELLDVKKVEDISLEDRWNESKVYSSMAAPLGVKSGGEVVYLDIHEKYHGPHGLVAGTTGSGKSEILQTYILSMATLFHPYEVSFIIIDFKGGGMANQFRSLPHLNGAITNIDGKQINRSLMSIKAELIKRQELFAQYDVNRIDDYIKLFKEGVTPTPLPHLILIVDEFAELKSEQPEFMKELISAARIGRSLGVHLILATQKPAGVVNDQIWSNSKFKLCLKVQDKSDSNEVLKSPLAAEIREPGRAYLQVGNNEIFELFQSAYSGAYISDGKVKAIKKFEISKVDLAGRKTVVYSQKPEQNDNTVTELDAIVKYIDEYCKEEKIKKLQEICLPPLAEIIEYPSKIKVEGSDVALPVGIYDDPARQSQNELILNLTQSHVFILGASLAGKTYLVQNLIYGLASQYSPSEVNIYILDFASMALKAFSKLNHVGAVVTLAEDEKLKNFIEMLQKKIDERREILSTIGLSSFGAYKEAGNKDLPQIVVFLENYTAFRETYPEIEAQFIKICRDGVALGISIVVTNQQMSGIGYKLLTNFSTKIAMNCNERGQYSELLDRCKMQPDENPGRGLIKIDNEVMEFQTYLAFSMGKEVERLSKINEFIQACNDKYGESTAEAVKFIPPTLNDEYWSSRFGSTKIKDYNLVVGLAYSNVEPVYNNILENVVTGIYGRDELGRDSYVRYILKKMATEAGSNAIKLTVIDDAKGSLKAICDTLAIHDYTDNSMELVDIMESLRQTAINRKEILERNESLENEPLKVVVFNDPKVADVINSHAELKQEYLQIISAYANCKISFIFTNLPNIALAAGSNQILLDVRNRGNMLFFEDLKNIKLVNIPAQAIRQIKKENAKGDAYYTKEGKIIRLKTME</sequence>
<evidence type="ECO:0000313" key="8">
    <source>
        <dbReference type="EMBL" id="SOB98822.1"/>
    </source>
</evidence>
<feature type="binding site" evidence="4">
    <location>
        <begin position="935"/>
        <end position="942"/>
    </location>
    <ligand>
        <name>ATP</name>
        <dbReference type="ChEBI" id="CHEBI:30616"/>
    </ligand>
</feature>
<feature type="transmembrane region" description="Helical" evidence="6">
    <location>
        <begin position="198"/>
        <end position="217"/>
    </location>
</feature>
<reference evidence="8 9" key="1">
    <citation type="submission" date="2017-08" db="EMBL/GenBank/DDBJ databases">
        <authorList>
            <person name="de Groot N.N."/>
        </authorList>
    </citation>
    <scope>NUCLEOTIDE SEQUENCE [LARGE SCALE GENOMIC DNA]</scope>
    <source>
        <strain evidence="8 9">DSM 9787</strain>
    </source>
</reference>
<dbReference type="CDD" id="cd01127">
    <property type="entry name" value="TrwB_TraG_TraD_VirD4"/>
    <property type="match status" value="1"/>
</dbReference>
<proteinExistence type="predicted"/>
<name>A0A285RWB7_9FIRM</name>
<dbReference type="Gene3D" id="3.40.50.300">
    <property type="entry name" value="P-loop containing nucleotide triphosphate hydrolases"/>
    <property type="match status" value="2"/>
</dbReference>
<organism evidence="8 9">
    <name type="scientific">Pseudobutyrivibrio ruminis DSM 9787</name>
    <dbReference type="NCBI Taxonomy" id="1123011"/>
    <lineage>
        <taxon>Bacteria</taxon>
        <taxon>Bacillati</taxon>
        <taxon>Bacillota</taxon>
        <taxon>Clostridia</taxon>
        <taxon>Lachnospirales</taxon>
        <taxon>Lachnospiraceae</taxon>
        <taxon>Pseudobutyrivibrio</taxon>
    </lineage>
</organism>
<evidence type="ECO:0000256" key="4">
    <source>
        <dbReference type="PROSITE-ProRule" id="PRU00289"/>
    </source>
</evidence>
<keyword evidence="3 4" id="KW-0067">ATP-binding</keyword>
<feature type="coiled-coil region" evidence="5">
    <location>
        <begin position="231"/>
        <end position="260"/>
    </location>
</feature>
<dbReference type="GO" id="GO:0003677">
    <property type="term" value="F:DNA binding"/>
    <property type="evidence" value="ECO:0007669"/>
    <property type="project" value="InterPro"/>
</dbReference>
<keyword evidence="6" id="KW-0812">Transmembrane</keyword>
<dbReference type="Proteomes" id="UP000219563">
    <property type="component" value="Unassembled WGS sequence"/>
</dbReference>
<accession>A0A285RWB7</accession>
<dbReference type="PANTHER" id="PTHR22683:SF1">
    <property type="entry name" value="TYPE VII SECRETION SYSTEM PROTEIN ESSC"/>
    <property type="match status" value="1"/>
</dbReference>
<dbReference type="PROSITE" id="PS50901">
    <property type="entry name" value="FTSK"/>
    <property type="match status" value="2"/>
</dbReference>
<dbReference type="GO" id="GO:0005524">
    <property type="term" value="F:ATP binding"/>
    <property type="evidence" value="ECO:0007669"/>
    <property type="project" value="UniProtKB-UniRule"/>
</dbReference>
<dbReference type="Pfam" id="PF01580">
    <property type="entry name" value="FtsK_SpoIIIE"/>
    <property type="match status" value="2"/>
</dbReference>
<dbReference type="NCBIfam" id="TIGR03928">
    <property type="entry name" value="T7_EssCb_Firm"/>
    <property type="match status" value="1"/>
</dbReference>
<feature type="domain" description="FtsK" evidence="7">
    <location>
        <begin position="587"/>
        <end position="781"/>
    </location>
</feature>
<evidence type="ECO:0000256" key="1">
    <source>
        <dbReference type="ARBA" id="ARBA00022737"/>
    </source>
</evidence>
<feature type="binding site" evidence="4">
    <location>
        <begin position="607"/>
        <end position="614"/>
    </location>
    <ligand>
        <name>ATP</name>
        <dbReference type="ChEBI" id="CHEBI:30616"/>
    </ligand>
</feature>
<evidence type="ECO:0000256" key="2">
    <source>
        <dbReference type="ARBA" id="ARBA00022741"/>
    </source>
</evidence>
<dbReference type="InterPro" id="IPR050206">
    <property type="entry name" value="FtsK/SpoIIIE/SftA"/>
</dbReference>
<feature type="domain" description="FtsK" evidence="7">
    <location>
        <begin position="919"/>
        <end position="1102"/>
    </location>
</feature>
<keyword evidence="1" id="KW-0677">Repeat</keyword>
<evidence type="ECO:0000256" key="3">
    <source>
        <dbReference type="ARBA" id="ARBA00022840"/>
    </source>
</evidence>
<protein>
    <submittedName>
        <fullName evidence="8">DNA segregation ATPase FtsK/SpoIIIE, S-DNA-T family</fullName>
    </submittedName>
</protein>
<dbReference type="EMBL" id="OBMR01000004">
    <property type="protein sequence ID" value="SOB98822.1"/>
    <property type="molecule type" value="Genomic_DNA"/>
</dbReference>
<dbReference type="SUPFAM" id="SSF52540">
    <property type="entry name" value="P-loop containing nucleoside triphosphate hydrolases"/>
    <property type="match status" value="2"/>
</dbReference>
<dbReference type="InterPro" id="IPR023839">
    <property type="entry name" value="Firmicutes_EssC_C"/>
</dbReference>
<keyword evidence="5" id="KW-0175">Coiled coil</keyword>
<feature type="transmembrane region" description="Helical" evidence="6">
    <location>
        <begin position="169"/>
        <end position="186"/>
    </location>
</feature>
<keyword evidence="6" id="KW-0472">Membrane</keyword>
<dbReference type="GO" id="GO:0016020">
    <property type="term" value="C:membrane"/>
    <property type="evidence" value="ECO:0007669"/>
    <property type="project" value="UniProtKB-SubCell"/>
</dbReference>
<dbReference type="PANTHER" id="PTHR22683">
    <property type="entry name" value="SPORULATION PROTEIN RELATED"/>
    <property type="match status" value="1"/>
</dbReference>
<keyword evidence="2 4" id="KW-0547">Nucleotide-binding</keyword>
<evidence type="ECO:0000256" key="6">
    <source>
        <dbReference type="SAM" id="Phobius"/>
    </source>
</evidence>
<dbReference type="InterPro" id="IPR027417">
    <property type="entry name" value="P-loop_NTPase"/>
</dbReference>
<keyword evidence="6" id="KW-1133">Transmembrane helix</keyword>
<evidence type="ECO:0000259" key="7">
    <source>
        <dbReference type="PROSITE" id="PS50901"/>
    </source>
</evidence>
<evidence type="ECO:0000313" key="9">
    <source>
        <dbReference type="Proteomes" id="UP000219563"/>
    </source>
</evidence>
<dbReference type="InterPro" id="IPR002543">
    <property type="entry name" value="FtsK_dom"/>
</dbReference>